<keyword evidence="10" id="KW-0804">Transcription</keyword>
<feature type="compositionally biased region" description="Acidic residues" evidence="14">
    <location>
        <begin position="301"/>
        <end position="314"/>
    </location>
</feature>
<dbReference type="Proteomes" id="UP001652582">
    <property type="component" value="Chromosome 4"/>
</dbReference>
<dbReference type="AlphaFoldDB" id="A0A6J1MVJ5"/>
<evidence type="ECO:0000256" key="5">
    <source>
        <dbReference type="ARBA" id="ARBA00022723"/>
    </source>
</evidence>
<feature type="compositionally biased region" description="Basic and acidic residues" evidence="14">
    <location>
        <begin position="315"/>
        <end position="324"/>
    </location>
</feature>
<feature type="region of interest" description="Disordered" evidence="14">
    <location>
        <begin position="92"/>
        <end position="114"/>
    </location>
</feature>
<dbReference type="PANTHER" id="PTHR46297">
    <property type="entry name" value="ZINC FINGER CCCH-TYPE WITH G PATCH DOMAIN-CONTAINING PROTEIN"/>
    <property type="match status" value="1"/>
</dbReference>
<dbReference type="GO" id="GO:0008270">
    <property type="term" value="F:zinc ion binding"/>
    <property type="evidence" value="ECO:0007669"/>
    <property type="project" value="UniProtKB-KW"/>
</dbReference>
<feature type="region of interest" description="Disordered" evidence="14">
    <location>
        <begin position="55"/>
        <end position="75"/>
    </location>
</feature>
<keyword evidence="8" id="KW-0805">Transcription regulation</keyword>
<evidence type="ECO:0000256" key="7">
    <source>
        <dbReference type="ARBA" id="ARBA00022833"/>
    </source>
</evidence>
<dbReference type="RefSeq" id="XP_023934496.2">
    <property type="nucleotide sequence ID" value="XM_024078728.2"/>
</dbReference>
<keyword evidence="11" id="KW-0539">Nucleus</keyword>
<feature type="coiled-coil region" evidence="13">
    <location>
        <begin position="1"/>
        <end position="28"/>
    </location>
</feature>
<feature type="compositionally biased region" description="Polar residues" evidence="14">
    <location>
        <begin position="60"/>
        <end position="74"/>
    </location>
</feature>
<evidence type="ECO:0000256" key="13">
    <source>
        <dbReference type="SAM" id="Coils"/>
    </source>
</evidence>
<evidence type="ECO:0000256" key="12">
    <source>
        <dbReference type="PROSITE-ProRule" id="PRU00723"/>
    </source>
</evidence>
<gene>
    <name evidence="18" type="primary">LOC112043348</name>
</gene>
<name>A0A6J1MVJ5_BICAN</name>
<dbReference type="GO" id="GO:0005634">
    <property type="term" value="C:nucleus"/>
    <property type="evidence" value="ECO:0007669"/>
    <property type="project" value="UniProtKB-SubCell"/>
</dbReference>
<reference evidence="18" key="1">
    <citation type="submission" date="2025-08" db="UniProtKB">
        <authorList>
            <consortium name="RefSeq"/>
        </authorList>
    </citation>
    <scope>IDENTIFICATION</scope>
</reference>
<evidence type="ECO:0000313" key="17">
    <source>
        <dbReference type="Proteomes" id="UP001652582"/>
    </source>
</evidence>
<feature type="coiled-coil region" evidence="13">
    <location>
        <begin position="465"/>
        <end position="492"/>
    </location>
</feature>
<evidence type="ECO:0000313" key="18">
    <source>
        <dbReference type="RefSeq" id="XP_023934496.2"/>
    </source>
</evidence>
<evidence type="ECO:0000256" key="11">
    <source>
        <dbReference type="ARBA" id="ARBA00023242"/>
    </source>
</evidence>
<keyword evidence="6 12" id="KW-0863">Zinc-finger</keyword>
<feature type="coiled-coil region" evidence="13">
    <location>
        <begin position="408"/>
        <end position="436"/>
    </location>
</feature>
<evidence type="ECO:0000256" key="6">
    <source>
        <dbReference type="ARBA" id="ARBA00022771"/>
    </source>
</evidence>
<evidence type="ECO:0000256" key="2">
    <source>
        <dbReference type="ARBA" id="ARBA00004123"/>
    </source>
</evidence>
<dbReference type="InterPro" id="IPR000467">
    <property type="entry name" value="G_patch_dom"/>
</dbReference>
<dbReference type="KEGG" id="bany:112043348"/>
<dbReference type="SMART" id="SM00356">
    <property type="entry name" value="ZnF_C3H1"/>
    <property type="match status" value="1"/>
</dbReference>
<keyword evidence="7 12" id="KW-0862">Zinc</keyword>
<sequence length="543" mass="61626">MEELASSINQYEEQLSVVRQALQVTKDAGERESLSALQSELQELISLTKESLDAQRPKINESQSISNGDDTNGNELDDEYALFMQEMTQSGAYKDKDDTLDPDNCGQNENNDDSDIEDELATLLGMKCGVYHTHTWGGQPSLHNAMVSSVVPRQDDDQFSDLQVRVLFTHPTHAEMLPCPFYLNGECKFSDEQCRYSHGDVVQLSNLKEAIEPNYANIKVGSRVLLKLKPADDEDMSTVKKSTEKYHLWHRAVVKGVDVEKRSCVAKLEQNIKTGDKRKSASDEYHVLFEEIFPLSTEGAENTDSDDSLSDTEYPESKTLRTEESTQLLVEQSLQNNAPAMGEWERHTRGMGSRIMLSMGYVPGTGLGAASDGRLRPVEARGTAPGKSLDHCMALSEKMAQQDPLKVEQKLKRLQKKEEERNKRAYEREKERERRNVFNFLNNTLGETTEQSTNVPSIDIKQSTSKDLNIEQFKLEEDCRKIENEIIKLNNTLAKYPQDSNGHRSIAMKVAEKSKELNLLRNKEMQIAKEQKQRKDKKKMTVF</sequence>
<keyword evidence="5 12" id="KW-0479">Metal-binding</keyword>
<feature type="domain" description="G-patch" evidence="16">
    <location>
        <begin position="348"/>
        <end position="394"/>
    </location>
</feature>
<evidence type="ECO:0000256" key="14">
    <source>
        <dbReference type="SAM" id="MobiDB-lite"/>
    </source>
</evidence>
<feature type="region of interest" description="Disordered" evidence="14">
    <location>
        <begin position="296"/>
        <end position="325"/>
    </location>
</feature>
<dbReference type="Pfam" id="PF01585">
    <property type="entry name" value="G-patch"/>
    <property type="match status" value="1"/>
</dbReference>
<dbReference type="PROSITE" id="PS50103">
    <property type="entry name" value="ZF_C3H1"/>
    <property type="match status" value="1"/>
</dbReference>
<keyword evidence="17" id="KW-1185">Reference proteome</keyword>
<protein>
    <recommendedName>
        <fullName evidence="3">Zinc finger CCCH-type with G patch domain-containing protein</fullName>
    </recommendedName>
</protein>
<keyword evidence="4" id="KW-0678">Repressor</keyword>
<dbReference type="Gene3D" id="2.30.30.1190">
    <property type="match status" value="1"/>
</dbReference>
<evidence type="ECO:0000256" key="10">
    <source>
        <dbReference type="ARBA" id="ARBA00023163"/>
    </source>
</evidence>
<feature type="domain" description="C3H1-type" evidence="15">
    <location>
        <begin position="178"/>
        <end position="201"/>
    </location>
</feature>
<organism evidence="17 18">
    <name type="scientific">Bicyclus anynana</name>
    <name type="common">Squinting bush brown butterfly</name>
    <dbReference type="NCBI Taxonomy" id="110368"/>
    <lineage>
        <taxon>Eukaryota</taxon>
        <taxon>Metazoa</taxon>
        <taxon>Ecdysozoa</taxon>
        <taxon>Arthropoda</taxon>
        <taxon>Hexapoda</taxon>
        <taxon>Insecta</taxon>
        <taxon>Pterygota</taxon>
        <taxon>Neoptera</taxon>
        <taxon>Endopterygota</taxon>
        <taxon>Lepidoptera</taxon>
        <taxon>Glossata</taxon>
        <taxon>Ditrysia</taxon>
        <taxon>Papilionoidea</taxon>
        <taxon>Nymphalidae</taxon>
        <taxon>Satyrinae</taxon>
        <taxon>Satyrini</taxon>
        <taxon>Mycalesina</taxon>
        <taxon>Bicyclus</taxon>
    </lineage>
</organism>
<dbReference type="OrthoDB" id="5842926at2759"/>
<dbReference type="SMART" id="SM00443">
    <property type="entry name" value="G_patch"/>
    <property type="match status" value="1"/>
</dbReference>
<keyword evidence="9" id="KW-0238">DNA-binding</keyword>
<dbReference type="PROSITE" id="PS50174">
    <property type="entry name" value="G_PATCH"/>
    <property type="match status" value="1"/>
</dbReference>
<evidence type="ECO:0000256" key="1">
    <source>
        <dbReference type="ARBA" id="ARBA00004062"/>
    </source>
</evidence>
<evidence type="ECO:0000256" key="3">
    <source>
        <dbReference type="ARBA" id="ARBA00022414"/>
    </source>
</evidence>
<accession>A0A6J1MVJ5</accession>
<evidence type="ECO:0000259" key="15">
    <source>
        <dbReference type="PROSITE" id="PS50103"/>
    </source>
</evidence>
<dbReference type="PANTHER" id="PTHR46297:SF1">
    <property type="entry name" value="ZINC FINGER CCCH-TYPE WITH G PATCH DOMAIN-CONTAINING PROTEIN"/>
    <property type="match status" value="1"/>
</dbReference>
<dbReference type="InterPro" id="IPR000571">
    <property type="entry name" value="Znf_CCCH"/>
</dbReference>
<dbReference type="GO" id="GO:0000978">
    <property type="term" value="F:RNA polymerase II cis-regulatory region sequence-specific DNA binding"/>
    <property type="evidence" value="ECO:0007669"/>
    <property type="project" value="TreeGrafter"/>
</dbReference>
<dbReference type="GO" id="GO:0001227">
    <property type="term" value="F:DNA-binding transcription repressor activity, RNA polymerase II-specific"/>
    <property type="evidence" value="ECO:0007669"/>
    <property type="project" value="TreeGrafter"/>
</dbReference>
<proteinExistence type="predicted"/>
<evidence type="ECO:0000259" key="16">
    <source>
        <dbReference type="PROSITE" id="PS50174"/>
    </source>
</evidence>
<comment type="function">
    <text evidence="1">Transcription repressor.</text>
</comment>
<evidence type="ECO:0000256" key="8">
    <source>
        <dbReference type="ARBA" id="ARBA00023015"/>
    </source>
</evidence>
<feature type="zinc finger region" description="C3H1-type" evidence="12">
    <location>
        <begin position="178"/>
        <end position="201"/>
    </location>
</feature>
<comment type="subcellular location">
    <subcellularLocation>
        <location evidence="2">Nucleus</location>
    </subcellularLocation>
</comment>
<evidence type="ECO:0000256" key="9">
    <source>
        <dbReference type="ARBA" id="ARBA00023125"/>
    </source>
</evidence>
<evidence type="ECO:0000256" key="4">
    <source>
        <dbReference type="ARBA" id="ARBA00022491"/>
    </source>
</evidence>
<dbReference type="GeneID" id="112043348"/>
<keyword evidence="13" id="KW-0175">Coiled coil</keyword>